<reference evidence="2" key="1">
    <citation type="journal article" date="2022" name="Front. Genet.">
        <title>Chromosome-Scale Assembly of the Dendrobium nobile Genome Provides Insights Into the Molecular Mechanism of the Biosynthesis of the Medicinal Active Ingredient of Dendrobium.</title>
        <authorList>
            <person name="Xu Q."/>
            <person name="Niu S.-C."/>
            <person name="Li K.-L."/>
            <person name="Zheng P.-J."/>
            <person name="Zhang X.-J."/>
            <person name="Jia Y."/>
            <person name="Liu Y."/>
            <person name="Niu Y.-X."/>
            <person name="Yu L.-H."/>
            <person name="Chen D.-F."/>
            <person name="Zhang G.-Q."/>
        </authorList>
    </citation>
    <scope>NUCLEOTIDE SEQUENCE</scope>
    <source>
        <tissue evidence="2">Leaf</tissue>
    </source>
</reference>
<comment type="caution">
    <text evidence="2">The sequence shown here is derived from an EMBL/GenBank/DDBJ whole genome shotgun (WGS) entry which is preliminary data.</text>
</comment>
<dbReference type="Proteomes" id="UP000829196">
    <property type="component" value="Unassembled WGS sequence"/>
</dbReference>
<proteinExistence type="predicted"/>
<dbReference type="SMR" id="A0A8T3BFP8"/>
<accession>A0A8T3BFP8</accession>
<name>A0A8T3BFP8_DENNO</name>
<keyword evidence="3" id="KW-1185">Reference proteome</keyword>
<dbReference type="OrthoDB" id="784947at2759"/>
<feature type="compositionally biased region" description="Low complexity" evidence="1">
    <location>
        <begin position="13"/>
        <end position="27"/>
    </location>
</feature>
<dbReference type="PANTHER" id="PTHR33223:SF10">
    <property type="entry name" value="AMINOTRANSFERASE-LIKE PLANT MOBILE DOMAIN-CONTAINING PROTEIN"/>
    <property type="match status" value="1"/>
</dbReference>
<evidence type="ECO:0000256" key="1">
    <source>
        <dbReference type="SAM" id="MobiDB-lite"/>
    </source>
</evidence>
<feature type="region of interest" description="Disordered" evidence="1">
    <location>
        <begin position="1"/>
        <end position="58"/>
    </location>
</feature>
<dbReference type="AlphaFoldDB" id="A0A8T3BFP8"/>
<gene>
    <name evidence="2" type="ORF">KFK09_012510</name>
</gene>
<dbReference type="EMBL" id="JAGYWB010000009">
    <property type="protein sequence ID" value="KAI0511876.1"/>
    <property type="molecule type" value="Genomic_DNA"/>
</dbReference>
<feature type="compositionally biased region" description="Polar residues" evidence="1">
    <location>
        <begin position="28"/>
        <end position="42"/>
    </location>
</feature>
<evidence type="ECO:0000313" key="2">
    <source>
        <dbReference type="EMBL" id="KAI0511876.1"/>
    </source>
</evidence>
<organism evidence="2 3">
    <name type="scientific">Dendrobium nobile</name>
    <name type="common">Orchid</name>
    <dbReference type="NCBI Taxonomy" id="94219"/>
    <lineage>
        <taxon>Eukaryota</taxon>
        <taxon>Viridiplantae</taxon>
        <taxon>Streptophyta</taxon>
        <taxon>Embryophyta</taxon>
        <taxon>Tracheophyta</taxon>
        <taxon>Spermatophyta</taxon>
        <taxon>Magnoliopsida</taxon>
        <taxon>Liliopsida</taxon>
        <taxon>Asparagales</taxon>
        <taxon>Orchidaceae</taxon>
        <taxon>Epidendroideae</taxon>
        <taxon>Malaxideae</taxon>
        <taxon>Dendrobiinae</taxon>
        <taxon>Dendrobium</taxon>
    </lineage>
</organism>
<protein>
    <submittedName>
        <fullName evidence="2">Uncharacterized protein</fullName>
    </submittedName>
</protein>
<sequence length="251" mass="28727">MVNRRSNRIIGASRSNSHQSRNQSLNQGRQASASFHPGSQNPVREGTSRPSLEDRMRKMEDSHNEILQLLRETRGPTLAPQEDILLPRDPPEFEDVLHVEVPLPTSRMRPPTRPENELADTASSTHPSRVGRQHHIPPDAPEDLARRHIAELPRNALRHELRRLVREEFPVENIRQSLRHRDFQDSSPLTEAILQHPIPARFKLPNIDSYGGTSDPYEHIDHYRTIMHIQQASDALLCQVFPSTLKGQART</sequence>
<dbReference type="PANTHER" id="PTHR33223">
    <property type="entry name" value="CCHC-TYPE DOMAIN-CONTAINING PROTEIN"/>
    <property type="match status" value="1"/>
</dbReference>
<feature type="region of interest" description="Disordered" evidence="1">
    <location>
        <begin position="104"/>
        <end position="142"/>
    </location>
</feature>
<evidence type="ECO:0000313" key="3">
    <source>
        <dbReference type="Proteomes" id="UP000829196"/>
    </source>
</evidence>